<organism evidence="1 2">
    <name type="scientific">Araneus ventricosus</name>
    <name type="common">Orbweaver spider</name>
    <name type="synonym">Epeira ventricosa</name>
    <dbReference type="NCBI Taxonomy" id="182803"/>
    <lineage>
        <taxon>Eukaryota</taxon>
        <taxon>Metazoa</taxon>
        <taxon>Ecdysozoa</taxon>
        <taxon>Arthropoda</taxon>
        <taxon>Chelicerata</taxon>
        <taxon>Arachnida</taxon>
        <taxon>Araneae</taxon>
        <taxon>Araneomorphae</taxon>
        <taxon>Entelegynae</taxon>
        <taxon>Araneoidea</taxon>
        <taxon>Araneidae</taxon>
        <taxon>Araneus</taxon>
    </lineage>
</organism>
<evidence type="ECO:0000313" key="1">
    <source>
        <dbReference type="EMBL" id="GBN23831.1"/>
    </source>
</evidence>
<dbReference type="EMBL" id="BGPR01007043">
    <property type="protein sequence ID" value="GBN23831.1"/>
    <property type="molecule type" value="Genomic_DNA"/>
</dbReference>
<dbReference type="Proteomes" id="UP000499080">
    <property type="component" value="Unassembled WGS sequence"/>
</dbReference>
<reference evidence="1 2" key="1">
    <citation type="journal article" date="2019" name="Sci. Rep.">
        <title>Orb-weaving spider Araneus ventricosus genome elucidates the spidroin gene catalogue.</title>
        <authorList>
            <person name="Kono N."/>
            <person name="Nakamura H."/>
            <person name="Ohtoshi R."/>
            <person name="Moran D.A.P."/>
            <person name="Shinohara A."/>
            <person name="Yoshida Y."/>
            <person name="Fujiwara M."/>
            <person name="Mori M."/>
            <person name="Tomita M."/>
            <person name="Arakawa K."/>
        </authorList>
    </citation>
    <scope>NUCLEOTIDE SEQUENCE [LARGE SCALE GENOMIC DNA]</scope>
</reference>
<name>A0A4Y2M9Q4_ARAVE</name>
<dbReference type="AlphaFoldDB" id="A0A4Y2M9Q4"/>
<comment type="caution">
    <text evidence="1">The sequence shown here is derived from an EMBL/GenBank/DDBJ whole genome shotgun (WGS) entry which is preliminary data.</text>
</comment>
<keyword evidence="2" id="KW-1185">Reference proteome</keyword>
<protein>
    <submittedName>
        <fullName evidence="1">Uncharacterized protein</fullName>
    </submittedName>
</protein>
<proteinExistence type="predicted"/>
<gene>
    <name evidence="1" type="ORF">AVEN_267268_1</name>
</gene>
<evidence type="ECO:0000313" key="2">
    <source>
        <dbReference type="Proteomes" id="UP000499080"/>
    </source>
</evidence>
<sequence length="98" mass="10965">MVLRVPLGYAYHMLRTSGIDQQAYFIVVIPKPIELRCPIQCCGVGKYPVDRVQNKYSSTSTGSEDNLLFLVERNDTNNGITILNTLCYTDRGSETSDS</sequence>
<accession>A0A4Y2M9Q4</accession>